<dbReference type="PROSITE" id="PS00125">
    <property type="entry name" value="SER_THR_PHOSPHATASE"/>
    <property type="match status" value="1"/>
</dbReference>
<keyword evidence="3" id="KW-0378">Hydrolase</keyword>
<feature type="domain" description="EF-hand" evidence="5">
    <location>
        <begin position="319"/>
        <end position="354"/>
    </location>
</feature>
<dbReference type="PANTHER" id="PTHR11668:SF496">
    <property type="entry name" value="SERINE_THREONINE-PROTEIN PHOSPHATASE"/>
    <property type="match status" value="1"/>
</dbReference>
<dbReference type="InterPro" id="IPR018247">
    <property type="entry name" value="EF_Hand_1_Ca_BS"/>
</dbReference>
<comment type="caution">
    <text evidence="6">The sequence shown here is derived from an EMBL/GenBank/DDBJ whole genome shotgun (WGS) entry which is preliminary data.</text>
</comment>
<feature type="non-terminal residue" evidence="6">
    <location>
        <position position="1"/>
    </location>
</feature>
<dbReference type="SUPFAM" id="SSF56300">
    <property type="entry name" value="Metallo-dependent phosphatases"/>
    <property type="match status" value="1"/>
</dbReference>
<dbReference type="AlphaFoldDB" id="A0AAD7ZPB8"/>
<dbReference type="InterPro" id="IPR050341">
    <property type="entry name" value="PP1_catalytic_subunit"/>
</dbReference>
<evidence type="ECO:0000313" key="7">
    <source>
        <dbReference type="Proteomes" id="UP001233999"/>
    </source>
</evidence>
<dbReference type="Proteomes" id="UP001233999">
    <property type="component" value="Unassembled WGS sequence"/>
</dbReference>
<feature type="region of interest" description="Disordered" evidence="4">
    <location>
        <begin position="426"/>
        <end position="450"/>
    </location>
</feature>
<accession>A0AAD7ZPB8</accession>
<evidence type="ECO:0000259" key="5">
    <source>
        <dbReference type="PROSITE" id="PS50222"/>
    </source>
</evidence>
<keyword evidence="2" id="KW-0106">Calcium</keyword>
<dbReference type="PROSITE" id="PS00018">
    <property type="entry name" value="EF_HAND_1"/>
    <property type="match status" value="1"/>
</dbReference>
<dbReference type="InterPro" id="IPR002048">
    <property type="entry name" value="EF_hand_dom"/>
</dbReference>
<keyword evidence="7" id="KW-1185">Reference proteome</keyword>
<dbReference type="GO" id="GO:0005634">
    <property type="term" value="C:nucleus"/>
    <property type="evidence" value="ECO:0007669"/>
    <property type="project" value="TreeGrafter"/>
</dbReference>
<dbReference type="GO" id="GO:0005509">
    <property type="term" value="F:calcium ion binding"/>
    <property type="evidence" value="ECO:0007669"/>
    <property type="project" value="InterPro"/>
</dbReference>
<dbReference type="InterPro" id="IPR029052">
    <property type="entry name" value="Metallo-depent_PP-like"/>
</dbReference>
<dbReference type="PANTHER" id="PTHR11668">
    <property type="entry name" value="SERINE/THREONINE PROTEIN PHOSPHATASE"/>
    <property type="match status" value="1"/>
</dbReference>
<comment type="similarity">
    <text evidence="1 3">Belongs to the PPP phosphatase family.</text>
</comment>
<dbReference type="Gene3D" id="1.10.238.10">
    <property type="entry name" value="EF-hand"/>
    <property type="match status" value="1"/>
</dbReference>
<dbReference type="PROSITE" id="PS50222">
    <property type="entry name" value="EF_HAND_2"/>
    <property type="match status" value="1"/>
</dbReference>
<comment type="catalytic activity">
    <reaction evidence="3">
        <text>O-phospho-L-threonyl-[protein] + H2O = L-threonyl-[protein] + phosphate</text>
        <dbReference type="Rhea" id="RHEA:47004"/>
        <dbReference type="Rhea" id="RHEA-COMP:11060"/>
        <dbReference type="Rhea" id="RHEA-COMP:11605"/>
        <dbReference type="ChEBI" id="CHEBI:15377"/>
        <dbReference type="ChEBI" id="CHEBI:30013"/>
        <dbReference type="ChEBI" id="CHEBI:43474"/>
        <dbReference type="ChEBI" id="CHEBI:61977"/>
        <dbReference type="EC" id="3.1.3.16"/>
    </reaction>
</comment>
<evidence type="ECO:0000313" key="6">
    <source>
        <dbReference type="EMBL" id="KAJ9584056.1"/>
    </source>
</evidence>
<organism evidence="6 7">
    <name type="scientific">Diploptera punctata</name>
    <name type="common">Pacific beetle cockroach</name>
    <dbReference type="NCBI Taxonomy" id="6984"/>
    <lineage>
        <taxon>Eukaryota</taxon>
        <taxon>Metazoa</taxon>
        <taxon>Ecdysozoa</taxon>
        <taxon>Arthropoda</taxon>
        <taxon>Hexapoda</taxon>
        <taxon>Insecta</taxon>
        <taxon>Pterygota</taxon>
        <taxon>Neoptera</taxon>
        <taxon>Polyneoptera</taxon>
        <taxon>Dictyoptera</taxon>
        <taxon>Blattodea</taxon>
        <taxon>Blaberoidea</taxon>
        <taxon>Blaberidae</taxon>
        <taxon>Diplopterinae</taxon>
        <taxon>Diploptera</taxon>
    </lineage>
</organism>
<name>A0AAD7ZPB8_DIPPU</name>
<gene>
    <name evidence="6" type="ORF">L9F63_021593</name>
</gene>
<dbReference type="Gene3D" id="3.60.21.10">
    <property type="match status" value="1"/>
</dbReference>
<reference evidence="6" key="1">
    <citation type="journal article" date="2023" name="IScience">
        <title>Live-bearing cockroach genome reveals convergent evolutionary mechanisms linked to viviparity in insects and beyond.</title>
        <authorList>
            <person name="Fouks B."/>
            <person name="Harrison M.C."/>
            <person name="Mikhailova A.A."/>
            <person name="Marchal E."/>
            <person name="English S."/>
            <person name="Carruthers M."/>
            <person name="Jennings E.C."/>
            <person name="Chiamaka E.L."/>
            <person name="Frigard R.A."/>
            <person name="Pippel M."/>
            <person name="Attardo G.M."/>
            <person name="Benoit J.B."/>
            <person name="Bornberg-Bauer E."/>
            <person name="Tobe S.S."/>
        </authorList>
    </citation>
    <scope>NUCLEOTIDE SEQUENCE</scope>
    <source>
        <strain evidence="6">Stay&amp;Tobe</strain>
    </source>
</reference>
<reference evidence="6" key="2">
    <citation type="submission" date="2023-05" db="EMBL/GenBank/DDBJ databases">
        <authorList>
            <person name="Fouks B."/>
        </authorList>
    </citation>
    <scope>NUCLEOTIDE SEQUENCE</scope>
    <source>
        <strain evidence="6">Stay&amp;Tobe</strain>
        <tissue evidence="6">Testes</tissue>
    </source>
</reference>
<dbReference type="PRINTS" id="PR00114">
    <property type="entry name" value="STPHPHTASE"/>
</dbReference>
<dbReference type="EC" id="3.1.3.16" evidence="3"/>
<dbReference type="SMART" id="SM00156">
    <property type="entry name" value="PP2Ac"/>
    <property type="match status" value="1"/>
</dbReference>
<dbReference type="InterPro" id="IPR006186">
    <property type="entry name" value="Ser/Thr-sp_prot-phosphatase"/>
</dbReference>
<dbReference type="Pfam" id="PF00149">
    <property type="entry name" value="Metallophos"/>
    <property type="match status" value="1"/>
</dbReference>
<evidence type="ECO:0000256" key="3">
    <source>
        <dbReference type="RuleBase" id="RU004273"/>
    </source>
</evidence>
<sequence length="707" mass="79468">MAILERYTLSKSKEFQNLAKNPGIVPLAPIINPVTVILSSWMFKSIYEVSDVVSAFLFCPDDNSYLLTPSDDGTNELTIQSIKARTDGWWFTARRLVKEKFNHEFDDKESLLKVYRFWNPVNPMFLNHAVFQVPLSQDKKKNIRPSSKIKGKLRWLSESEIIRLTNEGSMRSPEILDFVSAISGKDVRPRINKQDSWPVVINYRPLEMLTEVLENHFTVTTEAKGSSSLTPQEQLVQAAGFKKNVQTIILQLFLFSCYPFMYMSKKIFTDMMVKIGWPQEQTSDLFRAADVFGQNALSFRDFLIFMAAVEPSTLHSGPPAEVRCLYMFRFLDANNDGNLEYSELRTLVLLLRSSKDMPVDQATLIKETDIMARTIGLDPGTKLSLNGFVKAVGELKIRGTSTILRSAKNLLAYIKEKTDTKPLLVTEYSKSPPPAAPGGEPDTKSSAPPKEVVPLSAKLQFSRLLSVDSFHSKSLPNELLTGLHYFCTPVAAGDAAKKGARSKDAFTWGQIDPVAFGKVLLQICAKATEICRRESRLLEIQSPVFVLGDLHGNLPDLMCFEKVLWSLGPNLTPSTFLFLGDYVDRGPHGVEVVAYLLAYKVQNPTKLKLLRGNHEIRDIQEMFTFQKECMTKFGNVMGKEVWERVNDVFDSLPVAATIDGRLFCCHGGIPPPWLCPVVSVINSVPCPLNNPCQQSDLAWNLMWNDPI</sequence>
<dbReference type="InterPro" id="IPR004843">
    <property type="entry name" value="Calcineurin-like_PHP"/>
</dbReference>
<proteinExistence type="inferred from homology"/>
<dbReference type="InterPro" id="IPR011992">
    <property type="entry name" value="EF-hand-dom_pair"/>
</dbReference>
<evidence type="ECO:0000256" key="2">
    <source>
        <dbReference type="ARBA" id="ARBA00022837"/>
    </source>
</evidence>
<dbReference type="GO" id="GO:0004722">
    <property type="term" value="F:protein serine/threonine phosphatase activity"/>
    <property type="evidence" value="ECO:0007669"/>
    <property type="project" value="UniProtKB-EC"/>
</dbReference>
<dbReference type="EMBL" id="JASPKZ010007475">
    <property type="protein sequence ID" value="KAJ9584056.1"/>
    <property type="molecule type" value="Genomic_DNA"/>
</dbReference>
<dbReference type="GO" id="GO:0005737">
    <property type="term" value="C:cytoplasm"/>
    <property type="evidence" value="ECO:0007669"/>
    <property type="project" value="TreeGrafter"/>
</dbReference>
<evidence type="ECO:0000256" key="4">
    <source>
        <dbReference type="SAM" id="MobiDB-lite"/>
    </source>
</evidence>
<protein>
    <recommendedName>
        <fullName evidence="3">Serine/threonine-protein phosphatase</fullName>
        <ecNumber evidence="3">3.1.3.16</ecNumber>
    </recommendedName>
</protein>
<dbReference type="SUPFAM" id="SSF47473">
    <property type="entry name" value="EF-hand"/>
    <property type="match status" value="1"/>
</dbReference>
<evidence type="ECO:0000256" key="1">
    <source>
        <dbReference type="ARBA" id="ARBA00008294"/>
    </source>
</evidence>